<dbReference type="EMBL" id="QWGA01000008">
    <property type="protein sequence ID" value="RIJ27367.1"/>
    <property type="molecule type" value="Genomic_DNA"/>
</dbReference>
<dbReference type="AlphaFoldDB" id="A0A399RBJ4"/>
<proteinExistence type="predicted"/>
<sequence>MITPEDVLSYWIGDTATSTGRLQEMNKLWFTKSFETDEEIARRFTDVIGALSAGLAADWANRGARGRLAAIIALDQFSRNIFRGHRYSFMHDPLSRHLMQVGLDLGQDRTLSETERVFFYLPAEHSEKMADQNRSVALFEKLSEDARPDYKEFCKTTLDYAYKHREVIERFGRFPHRNELLQRTSTPAEEKYLAQPGAGF</sequence>
<dbReference type="InterPro" id="IPR010323">
    <property type="entry name" value="DUF924"/>
</dbReference>
<organism evidence="1 2">
    <name type="scientific">Henriciella algicola</name>
    <dbReference type="NCBI Taxonomy" id="1608422"/>
    <lineage>
        <taxon>Bacteria</taxon>
        <taxon>Pseudomonadati</taxon>
        <taxon>Pseudomonadota</taxon>
        <taxon>Alphaproteobacteria</taxon>
        <taxon>Hyphomonadales</taxon>
        <taxon>Hyphomonadaceae</taxon>
        <taxon>Henriciella</taxon>
    </lineage>
</organism>
<reference evidence="1 2" key="1">
    <citation type="submission" date="2018-08" db="EMBL/GenBank/DDBJ databases">
        <title>Henriciella mobilis sp. nov., isolated from seawater.</title>
        <authorList>
            <person name="Cheng H."/>
            <person name="Wu Y.-H."/>
            <person name="Xu X.-W."/>
            <person name="Guo L.-L."/>
        </authorList>
    </citation>
    <scope>NUCLEOTIDE SEQUENCE [LARGE SCALE GENOMIC DNA]</scope>
    <source>
        <strain evidence="1 2">CCUG67844</strain>
    </source>
</reference>
<dbReference type="Gene3D" id="1.20.58.320">
    <property type="entry name" value="TPR-like"/>
    <property type="match status" value="1"/>
</dbReference>
<dbReference type="PANTHER" id="PTHR23004:SF7">
    <property type="entry name" value="DUF924-DOMAIN-CONTAINING PROTEIN"/>
    <property type="match status" value="1"/>
</dbReference>
<evidence type="ECO:0000313" key="1">
    <source>
        <dbReference type="EMBL" id="RIJ27367.1"/>
    </source>
</evidence>
<dbReference type="RefSeq" id="WP_119454748.1">
    <property type="nucleotide sequence ID" value="NZ_QWGA01000008.1"/>
</dbReference>
<gene>
    <name evidence="1" type="ORF">D1222_13265</name>
</gene>
<evidence type="ECO:0000313" key="2">
    <source>
        <dbReference type="Proteomes" id="UP000265845"/>
    </source>
</evidence>
<name>A0A399RBJ4_9PROT</name>
<dbReference type="InterPro" id="IPR011990">
    <property type="entry name" value="TPR-like_helical_dom_sf"/>
</dbReference>
<dbReference type="Gene3D" id="1.25.40.10">
    <property type="entry name" value="Tetratricopeptide repeat domain"/>
    <property type="match status" value="1"/>
</dbReference>
<dbReference type="Pfam" id="PF06041">
    <property type="entry name" value="DUF924"/>
    <property type="match status" value="1"/>
</dbReference>
<dbReference type="PANTHER" id="PTHR23004">
    <property type="entry name" value="DOUBLECORTIN DOMAIN CONTAINING 2"/>
    <property type="match status" value="1"/>
</dbReference>
<keyword evidence="2" id="KW-1185">Reference proteome</keyword>
<dbReference type="OrthoDB" id="7593450at2"/>
<comment type="caution">
    <text evidence="1">The sequence shown here is derived from an EMBL/GenBank/DDBJ whole genome shotgun (WGS) entry which is preliminary data.</text>
</comment>
<accession>A0A399RBJ4</accession>
<dbReference type="Proteomes" id="UP000265845">
    <property type="component" value="Unassembled WGS sequence"/>
</dbReference>
<dbReference type="SUPFAM" id="SSF48452">
    <property type="entry name" value="TPR-like"/>
    <property type="match status" value="1"/>
</dbReference>
<protein>
    <submittedName>
        <fullName evidence="1">DUF924 domain-containing protein</fullName>
    </submittedName>
</protein>